<keyword evidence="3" id="KW-1185">Reference proteome</keyword>
<dbReference type="InterPro" id="IPR032875">
    <property type="entry name" value="Succ_CoA_lig_flav_dom"/>
</dbReference>
<dbReference type="Gene3D" id="3.40.50.261">
    <property type="entry name" value="Succinyl-CoA synthetase domains"/>
    <property type="match status" value="2"/>
</dbReference>
<organism evidence="2 3">
    <name type="scientific">Umezawaea tangerina</name>
    <dbReference type="NCBI Taxonomy" id="84725"/>
    <lineage>
        <taxon>Bacteria</taxon>
        <taxon>Bacillati</taxon>
        <taxon>Actinomycetota</taxon>
        <taxon>Actinomycetes</taxon>
        <taxon>Pseudonocardiales</taxon>
        <taxon>Pseudonocardiaceae</taxon>
        <taxon>Umezawaea</taxon>
    </lineage>
</organism>
<dbReference type="SUPFAM" id="SSF56059">
    <property type="entry name" value="Glutathione synthetase ATP-binding domain-like"/>
    <property type="match status" value="1"/>
</dbReference>
<dbReference type="Pfam" id="PF13549">
    <property type="entry name" value="ATP-grasp_5"/>
    <property type="match status" value="1"/>
</dbReference>
<dbReference type="AlphaFoldDB" id="A0A2T0SZ87"/>
<dbReference type="PANTHER" id="PTHR42793">
    <property type="entry name" value="COA BINDING DOMAIN CONTAINING PROTEIN"/>
    <property type="match status" value="1"/>
</dbReference>
<comment type="caution">
    <text evidence="2">The sequence shown here is derived from an EMBL/GenBank/DDBJ whole genome shotgun (WGS) entry which is preliminary data.</text>
</comment>
<dbReference type="SMART" id="SM00881">
    <property type="entry name" value="CoA_binding"/>
    <property type="match status" value="1"/>
</dbReference>
<dbReference type="Gene3D" id="3.30.1490.20">
    <property type="entry name" value="ATP-grasp fold, A domain"/>
    <property type="match status" value="1"/>
</dbReference>
<reference evidence="2 3" key="1">
    <citation type="submission" date="2018-03" db="EMBL/GenBank/DDBJ databases">
        <title>Genomic Encyclopedia of Archaeal and Bacterial Type Strains, Phase II (KMG-II): from individual species to whole genera.</title>
        <authorList>
            <person name="Goeker M."/>
        </authorList>
    </citation>
    <scope>NUCLEOTIDE SEQUENCE [LARGE SCALE GENOMIC DNA]</scope>
    <source>
        <strain evidence="2 3">DSM 44720</strain>
    </source>
</reference>
<dbReference type="PANTHER" id="PTHR42793:SF4">
    <property type="entry name" value="BLL6376 PROTEIN"/>
    <property type="match status" value="1"/>
</dbReference>
<dbReference type="InterPro" id="IPR043938">
    <property type="entry name" value="Ligase_CoA_dom"/>
</dbReference>
<accession>A0A2T0SZ87</accession>
<dbReference type="Pfam" id="PF13607">
    <property type="entry name" value="Succ_CoA_lig"/>
    <property type="match status" value="1"/>
</dbReference>
<dbReference type="Proteomes" id="UP000239494">
    <property type="component" value="Unassembled WGS sequence"/>
</dbReference>
<sequence>MSDAATFTPPGGLAAGAGRTTADGLTALFRPRAIAVLGASGRVGNPFARPLTYLVEHGFAGDVYPVNPGYQTLGGLTCYPSLDDLPGEVDLVLMLVSAPEVVRLLPAVAKAGAKAAVVFASGFAETGPDGQALQDELVRLARHHGVRLLGPNCQGLVAVHDHVVASFTAALELGVPEPGNIAYIGQSGAVGGSIFSLARERGLRIGTWASTGNQADLGATEIANHLVEDPRIEVLTMYLESPVPGAEFDRLTARAAELGKSVLVLRSALSRSGARAATSHTGAIIGDDAAFTAMCRERGVVQADDVEDFIATAHALSVLPRSGGNRLGIITTSGGAGSLAADQAEARGMTVDDLTEPVQRRLAEVVPDFGAVTNPVDVTAQMFKANETDGFIAVCDELLADPTVDSVLVVLTMVTGDLATSMAHGLCGLWARATKPVVVVWLAARQQTDVAREILRANGMPVYDSPRTGVGVLHALATAAPRGPRPLVQPSTSDISVVDVLGGLHGGVLTEHEGAEVLAALGISRPAERLVDSANRAADAARALGGPLVLKIQSPEVPHKTERGGVRLGVGAEEAATVYHDLVRRFEAEGAIDVLVQEQVGEGPELLVGITNTEPGFPPLLTVGMGGVTTELYKDTTTRLAPVDATVAKEMVLELKAAPLLTGFRGRPGCALDAAAEAIARLSRLAVLVGDRLVELEVNPLRLVDAGERAIALDFLLRLGGAPHPTEETTT</sequence>
<dbReference type="Pfam" id="PF19045">
    <property type="entry name" value="Ligase_CoA_2"/>
    <property type="match status" value="1"/>
</dbReference>
<proteinExistence type="predicted"/>
<evidence type="ECO:0000259" key="1">
    <source>
        <dbReference type="SMART" id="SM00881"/>
    </source>
</evidence>
<feature type="domain" description="CoA-binding" evidence="1">
    <location>
        <begin position="28"/>
        <end position="123"/>
    </location>
</feature>
<evidence type="ECO:0000313" key="2">
    <source>
        <dbReference type="EMBL" id="PRY38673.1"/>
    </source>
</evidence>
<dbReference type="SUPFAM" id="SSF52210">
    <property type="entry name" value="Succinyl-CoA synthetase domains"/>
    <property type="match status" value="2"/>
</dbReference>
<dbReference type="GO" id="GO:0005524">
    <property type="term" value="F:ATP binding"/>
    <property type="evidence" value="ECO:0007669"/>
    <property type="project" value="InterPro"/>
</dbReference>
<dbReference type="GO" id="GO:0043758">
    <property type="term" value="F:acetate-CoA ligase (ADP-forming) activity"/>
    <property type="evidence" value="ECO:0007669"/>
    <property type="project" value="InterPro"/>
</dbReference>
<gene>
    <name evidence="2" type="ORF">CLV43_10873</name>
</gene>
<dbReference type="InterPro" id="IPR013815">
    <property type="entry name" value="ATP_grasp_subdomain_1"/>
</dbReference>
<dbReference type="Gene3D" id="3.40.50.720">
    <property type="entry name" value="NAD(P)-binding Rossmann-like Domain"/>
    <property type="match status" value="1"/>
</dbReference>
<evidence type="ECO:0000313" key="3">
    <source>
        <dbReference type="Proteomes" id="UP000239494"/>
    </source>
</evidence>
<dbReference type="InterPro" id="IPR016102">
    <property type="entry name" value="Succinyl-CoA_synth-like"/>
</dbReference>
<protein>
    <submittedName>
        <fullName evidence="2">Acyl-CoA synthetase (NDP forming)</fullName>
    </submittedName>
</protein>
<name>A0A2T0SZ87_9PSEU</name>
<dbReference type="Gene3D" id="3.30.470.20">
    <property type="entry name" value="ATP-grasp fold, B domain"/>
    <property type="match status" value="1"/>
</dbReference>
<dbReference type="Pfam" id="PF13380">
    <property type="entry name" value="CoA_binding_2"/>
    <property type="match status" value="1"/>
</dbReference>
<dbReference type="RefSeq" id="WP_170156014.1">
    <property type="nucleotide sequence ID" value="NZ_PVTF01000008.1"/>
</dbReference>
<dbReference type="EMBL" id="PVTF01000008">
    <property type="protein sequence ID" value="PRY38673.1"/>
    <property type="molecule type" value="Genomic_DNA"/>
</dbReference>
<dbReference type="InterPro" id="IPR036291">
    <property type="entry name" value="NAD(P)-bd_dom_sf"/>
</dbReference>
<dbReference type="SUPFAM" id="SSF51735">
    <property type="entry name" value="NAD(P)-binding Rossmann-fold domains"/>
    <property type="match status" value="1"/>
</dbReference>
<dbReference type="InterPro" id="IPR003781">
    <property type="entry name" value="CoA-bd"/>
</dbReference>